<accession>A0A9P5ZSV0</accession>
<feature type="region of interest" description="Disordered" evidence="1">
    <location>
        <begin position="299"/>
        <end position="355"/>
    </location>
</feature>
<evidence type="ECO:0000256" key="1">
    <source>
        <dbReference type="SAM" id="MobiDB-lite"/>
    </source>
</evidence>
<feature type="compositionally biased region" description="Polar residues" evidence="1">
    <location>
        <begin position="77"/>
        <end position="90"/>
    </location>
</feature>
<evidence type="ECO:0000313" key="3">
    <source>
        <dbReference type="Proteomes" id="UP000807025"/>
    </source>
</evidence>
<keyword evidence="3" id="KW-1185">Reference proteome</keyword>
<dbReference type="Proteomes" id="UP000807025">
    <property type="component" value="Unassembled WGS sequence"/>
</dbReference>
<comment type="caution">
    <text evidence="2">The sequence shown here is derived from an EMBL/GenBank/DDBJ whole genome shotgun (WGS) entry which is preliminary data.</text>
</comment>
<reference evidence="2" key="1">
    <citation type="submission" date="2020-11" db="EMBL/GenBank/DDBJ databases">
        <authorList>
            <consortium name="DOE Joint Genome Institute"/>
            <person name="Ahrendt S."/>
            <person name="Riley R."/>
            <person name="Andreopoulos W."/>
            <person name="Labutti K."/>
            <person name="Pangilinan J."/>
            <person name="Ruiz-Duenas F.J."/>
            <person name="Barrasa J.M."/>
            <person name="Sanchez-Garcia M."/>
            <person name="Camarero S."/>
            <person name="Miyauchi S."/>
            <person name="Serrano A."/>
            <person name="Linde D."/>
            <person name="Babiker R."/>
            <person name="Drula E."/>
            <person name="Ayuso-Fernandez I."/>
            <person name="Pacheco R."/>
            <person name="Padilla G."/>
            <person name="Ferreira P."/>
            <person name="Barriuso J."/>
            <person name="Kellner H."/>
            <person name="Castanera R."/>
            <person name="Alfaro M."/>
            <person name="Ramirez L."/>
            <person name="Pisabarro A.G."/>
            <person name="Kuo A."/>
            <person name="Tritt A."/>
            <person name="Lipzen A."/>
            <person name="He G."/>
            <person name="Yan M."/>
            <person name="Ng V."/>
            <person name="Cullen D."/>
            <person name="Martin F."/>
            <person name="Rosso M.-N."/>
            <person name="Henrissat B."/>
            <person name="Hibbett D."/>
            <person name="Martinez A.T."/>
            <person name="Grigoriev I.V."/>
        </authorList>
    </citation>
    <scope>NUCLEOTIDE SEQUENCE</scope>
    <source>
        <strain evidence="2">ATCC 90797</strain>
    </source>
</reference>
<dbReference type="AlphaFoldDB" id="A0A9P5ZSV0"/>
<gene>
    <name evidence="2" type="ORF">BDN71DRAFT_1497905</name>
</gene>
<evidence type="ECO:0000313" key="2">
    <source>
        <dbReference type="EMBL" id="KAF9491744.1"/>
    </source>
</evidence>
<name>A0A9P5ZSV0_PLEER</name>
<dbReference type="EMBL" id="MU154613">
    <property type="protein sequence ID" value="KAF9491744.1"/>
    <property type="molecule type" value="Genomic_DNA"/>
</dbReference>
<feature type="region of interest" description="Disordered" evidence="1">
    <location>
        <begin position="75"/>
        <end position="105"/>
    </location>
</feature>
<proteinExistence type="predicted"/>
<organism evidence="2 3">
    <name type="scientific">Pleurotus eryngii</name>
    <name type="common">Boletus of the steppes</name>
    <dbReference type="NCBI Taxonomy" id="5323"/>
    <lineage>
        <taxon>Eukaryota</taxon>
        <taxon>Fungi</taxon>
        <taxon>Dikarya</taxon>
        <taxon>Basidiomycota</taxon>
        <taxon>Agaricomycotina</taxon>
        <taxon>Agaricomycetes</taxon>
        <taxon>Agaricomycetidae</taxon>
        <taxon>Agaricales</taxon>
        <taxon>Pleurotineae</taxon>
        <taxon>Pleurotaceae</taxon>
        <taxon>Pleurotus</taxon>
    </lineage>
</organism>
<feature type="compositionally biased region" description="Basic residues" evidence="1">
    <location>
        <begin position="300"/>
        <end position="313"/>
    </location>
</feature>
<sequence>MGVLIGSTFSLIKRIPAKIELELGGDVVIPEFLNPRVVNGDGMKASECTKPNWKGGVLTLYKGYIPTTEWSRVPASVTATSTQPADSNGQTRRRQKLLHGTRGSYSDGPVYASRRLPSQPSLGDVAVLFNKILLPARGRVLQEILDVILKYLFQDTSNPARWCAANGLSLFSGTSSIASLSLKLRSDSVQSAPSHLPDAFASRSTIRYHLPSFEKLDLWGWVFVSSAKNLVELLQCCRDSLTSLGLSLISYDDMSQASENRGNFRSFFDTLPVFALHRSPSEAMSLAFLLLSGTFLAPKGPKRPPKARQKAKASAKPGRSTPTLFEGDGIEPRSGYLSLEDRHRRRQPTEQRANA</sequence>
<protein>
    <submittedName>
        <fullName evidence="2">Uncharacterized protein</fullName>
    </submittedName>
</protein>